<feature type="domain" description="Lipoyl-binding" evidence="16">
    <location>
        <begin position="1068"/>
        <end position="1145"/>
    </location>
</feature>
<keyword evidence="4" id="KW-0312">Gluconeogenesis</keyword>
<dbReference type="SUPFAM" id="SSF89000">
    <property type="entry name" value="post-HMGL domain-like"/>
    <property type="match status" value="1"/>
</dbReference>
<feature type="binding site" evidence="13">
    <location>
        <position position="623"/>
    </location>
    <ligand>
        <name>substrate</name>
    </ligand>
</feature>
<evidence type="ECO:0000259" key="18">
    <source>
        <dbReference type="PROSITE" id="PS50979"/>
    </source>
</evidence>
<evidence type="ECO:0000256" key="4">
    <source>
        <dbReference type="ARBA" id="ARBA00022432"/>
    </source>
</evidence>
<evidence type="ECO:0000313" key="20">
    <source>
        <dbReference type="EMBL" id="THV08887.1"/>
    </source>
</evidence>
<evidence type="ECO:0000256" key="11">
    <source>
        <dbReference type="PIRNR" id="PIRNR001594"/>
    </source>
</evidence>
<dbReference type="GO" id="GO:0006094">
    <property type="term" value="P:gluconeogenesis"/>
    <property type="evidence" value="ECO:0007669"/>
    <property type="project" value="UniProtKB-UniPathway"/>
</dbReference>
<comment type="cofactor">
    <cofactor evidence="1 11">
        <name>biotin</name>
        <dbReference type="ChEBI" id="CHEBI:57586"/>
    </cofactor>
</comment>
<evidence type="ECO:0000256" key="5">
    <source>
        <dbReference type="ARBA" id="ARBA00022598"/>
    </source>
</evidence>
<keyword evidence="20" id="KW-0670">Pyruvate</keyword>
<evidence type="ECO:0000256" key="9">
    <source>
        <dbReference type="ARBA" id="ARBA00023267"/>
    </source>
</evidence>
<evidence type="ECO:0000259" key="19">
    <source>
        <dbReference type="PROSITE" id="PS50991"/>
    </source>
</evidence>
<feature type="binding site" evidence="13">
    <location>
        <position position="200"/>
    </location>
    <ligand>
        <name>ATP</name>
        <dbReference type="ChEBI" id="CHEBI:30616"/>
    </ligand>
</feature>
<evidence type="ECO:0000259" key="16">
    <source>
        <dbReference type="PROSITE" id="PS50968"/>
    </source>
</evidence>
<keyword evidence="5 11" id="KW-0436">Ligase</keyword>
<dbReference type="InterPro" id="IPR000891">
    <property type="entry name" value="PYR_CT"/>
</dbReference>
<comment type="caution">
    <text evidence="20">The sequence shown here is derived from an EMBL/GenBank/DDBJ whole genome shotgun (WGS) entry which is preliminary data.</text>
</comment>
<evidence type="ECO:0000256" key="6">
    <source>
        <dbReference type="ARBA" id="ARBA00022723"/>
    </source>
</evidence>
<dbReference type="PANTHER" id="PTHR43778:SF2">
    <property type="entry name" value="PYRUVATE CARBOXYLASE, MITOCHONDRIAL"/>
    <property type="match status" value="1"/>
</dbReference>
<evidence type="ECO:0000256" key="8">
    <source>
        <dbReference type="ARBA" id="ARBA00022840"/>
    </source>
</evidence>
<dbReference type="Pfam" id="PF02786">
    <property type="entry name" value="CPSase_L_D2"/>
    <property type="match status" value="1"/>
</dbReference>
<dbReference type="Pfam" id="PF02436">
    <property type="entry name" value="PYC_OADA"/>
    <property type="match status" value="1"/>
</dbReference>
<evidence type="ECO:0000256" key="10">
    <source>
        <dbReference type="ARBA" id="ARBA00023268"/>
    </source>
</evidence>
<dbReference type="PROSITE" id="PS50975">
    <property type="entry name" value="ATP_GRASP"/>
    <property type="match status" value="1"/>
</dbReference>
<proteinExistence type="predicted"/>
<dbReference type="Pfam" id="PF00682">
    <property type="entry name" value="HMGL-like"/>
    <property type="match status" value="1"/>
</dbReference>
<dbReference type="InterPro" id="IPR011761">
    <property type="entry name" value="ATP-grasp"/>
</dbReference>
<dbReference type="SUPFAM" id="SSF52440">
    <property type="entry name" value="PreATP-grasp domain"/>
    <property type="match status" value="1"/>
</dbReference>
<evidence type="ECO:0000256" key="1">
    <source>
        <dbReference type="ARBA" id="ARBA00001953"/>
    </source>
</evidence>
<protein>
    <recommendedName>
        <fullName evidence="3 11">Pyruvate carboxylase</fullName>
        <ecNumber evidence="3 11">6.4.1.1</ecNumber>
    </recommendedName>
</protein>
<reference evidence="20 21" key="1">
    <citation type="journal article" date="2009" name="Int. J. Syst. Evol. Microbiol.">
        <title>Nocardioides caeni sp. nov., isolated from wastewater.</title>
        <authorList>
            <person name="Yoon J.H."/>
            <person name="Kang S.J."/>
            <person name="Park S."/>
            <person name="Kim W."/>
            <person name="Oh T.K."/>
        </authorList>
    </citation>
    <scope>NUCLEOTIDE SEQUENCE [LARGE SCALE GENOMIC DNA]</scope>
    <source>
        <strain evidence="20 21">DSM 23134</strain>
    </source>
</reference>
<feature type="binding site" evidence="13">
    <location>
        <position position="117"/>
    </location>
    <ligand>
        <name>ATP</name>
        <dbReference type="ChEBI" id="CHEBI:30616"/>
    </ligand>
</feature>
<comment type="pathway">
    <text evidence="2">Carbohydrate biosynthesis; gluconeogenesis.</text>
</comment>
<feature type="binding site" evidence="14">
    <location>
        <position position="752"/>
    </location>
    <ligand>
        <name>Mn(2+)</name>
        <dbReference type="ChEBI" id="CHEBI:29035"/>
    </ligand>
</feature>
<dbReference type="GO" id="GO:0046872">
    <property type="term" value="F:metal ion binding"/>
    <property type="evidence" value="ECO:0007669"/>
    <property type="project" value="UniProtKB-KW"/>
</dbReference>
<dbReference type="PROSITE" id="PS00188">
    <property type="entry name" value="BIOTIN"/>
    <property type="match status" value="1"/>
</dbReference>
<dbReference type="Gene3D" id="3.30.470.20">
    <property type="entry name" value="ATP-grasp fold, B domain"/>
    <property type="match status" value="1"/>
</dbReference>
<feature type="binding site" evidence="14">
    <location>
        <position position="551"/>
    </location>
    <ligand>
        <name>Mn(2+)</name>
        <dbReference type="ChEBI" id="CHEBI:29035"/>
    </ligand>
</feature>
<dbReference type="Pfam" id="PF00364">
    <property type="entry name" value="Biotin_lipoyl"/>
    <property type="match status" value="1"/>
</dbReference>
<accession>A0A4S8MZH6</accession>
<dbReference type="PROSITE" id="PS50979">
    <property type="entry name" value="BC"/>
    <property type="match status" value="1"/>
</dbReference>
<dbReference type="SUPFAM" id="SSF56059">
    <property type="entry name" value="Glutathione synthetase ATP-binding domain-like"/>
    <property type="match status" value="1"/>
</dbReference>
<evidence type="ECO:0000256" key="7">
    <source>
        <dbReference type="ARBA" id="ARBA00022741"/>
    </source>
</evidence>
<dbReference type="PROSITE" id="PS50991">
    <property type="entry name" value="PYR_CT"/>
    <property type="match status" value="1"/>
</dbReference>
<dbReference type="InterPro" id="IPR003379">
    <property type="entry name" value="Carboxylase_cons_dom"/>
</dbReference>
<evidence type="ECO:0000259" key="17">
    <source>
        <dbReference type="PROSITE" id="PS50975"/>
    </source>
</evidence>
<keyword evidence="9 11" id="KW-0092">Biotin</keyword>
<dbReference type="SUPFAM" id="SSF51246">
    <property type="entry name" value="Rudiment single hybrid motif"/>
    <property type="match status" value="1"/>
</dbReference>
<dbReference type="InterPro" id="IPR000089">
    <property type="entry name" value="Biotin_lipoyl"/>
</dbReference>
<sequence length="1145" mass="122372">MFTKVLVANRGEIAVRAFRAAYELGVKTVAVFPYEDRGSEHRLKADEAYEIGERGHPVRAYLDPESIVATAVACGADAIYPGYGFLSENPALAEACAEAGITFIGPDSTVLELTGNKARAIAAAKAAGVPTLQSVDPSTDVDALVAAAEAIPAPLFVKAVAGGGGRGMRRVDDRAQLREAIETCMREAEAAFGDPTVFIEQAVIDPRHIEVQVLADGTGSDDGVIHLFERDCSVQRRHQKVVEIAPAPNLDPELRDRMCADAVRFAREIGYRNAGTVEFLLDTRAVENHRGAWGDEVPPPYVFIEMNPRIQVEHTVTEEVTDVDLVQSQMRVAAGETLADLGLAQAEIVLRGSALQCRITTEDPANGFRPDTGVITTYRSPGGGGVRIDGGTVYTGAEVSAHFDSMLAKLTCRGRTFEKAAEKARRAVAEFRIRGVSTNIPFLQAVLEDPDFVAGRVTTSFIETHPELLQARGSGDRGSKLLSYLADVTVNQPHGSASVLLDPASKLPPTDLAAPAPDGSRQLLLDVGPEAFARRLRDQEQVAVTDTTFRDAHQSLLATRVRTIDLLGVAGHVARVTPQLWSLECWGGATYDVALRFLAEDPWERLAALREAVPNICLQMLLRGRNTVGYTPYPTAVTQAFVEEAATTGIDVFRIFDALNDVDQMRPAIEAVRATGTSVAEVALSYTGDLSSPDERLYTLDYYLRLAEQIVDAGAHVLAIKDMAGLLRAPAARTLVTALRERFDLPVHLHTHDTPGGQLATLLAAIDAGVDAVDAACAAMSGTTSQPALSALVATTDHSPRATGLSLDGVNSLEPYWEATRRLYAPFESGLPAPTGRVYTHEIPGGQLSNLRQQAMALGLGEKFEQIEDMYAAANRILGHVPKVTPSSKVIGDLALSLVAAGADPAEFEADPGRFDIPDSVIGFLNGELGDPPGGWPEPFRTKALAGRSWTPPDAELTSEQEAALATGQQGRRRTLNELLFPAPTRAFDEARHAYGDVSVLPTRDYLYGLVQGEEHEVRLEEGVTLLLGVEATSEPDERGFRTVLCTINGHLRPVSVRDRSVAADVPSAERADPAHPGHVAAPFQGTVTPVVAVGDTVAAGDTVATIEAMKMEASITAPVAGTVERLAVNGIQPVDGGDLVLVVR</sequence>
<dbReference type="InterPro" id="IPR005479">
    <property type="entry name" value="CPAse_ATP-bd"/>
</dbReference>
<dbReference type="AlphaFoldDB" id="A0A4S8MZH6"/>
<comment type="function">
    <text evidence="11">Catalyzes a 2-step reaction, involving the ATP-dependent carboxylation of the covalently attached biotin in the first step and the transfer of the carboxyl group to pyruvate in the second.</text>
</comment>
<dbReference type="FunFam" id="2.40.50.100:FF:000003">
    <property type="entry name" value="Acetyl-CoA carboxylase biotin carboxyl carrier protein"/>
    <property type="match status" value="1"/>
</dbReference>
<dbReference type="CDD" id="cd06850">
    <property type="entry name" value="biotinyl_domain"/>
    <property type="match status" value="1"/>
</dbReference>
<dbReference type="Gene3D" id="3.10.600.10">
    <property type="entry name" value="pyruvate carboxylase f1077a mutant domain"/>
    <property type="match status" value="1"/>
</dbReference>
<dbReference type="GO" id="GO:0005524">
    <property type="term" value="F:ATP binding"/>
    <property type="evidence" value="ECO:0007669"/>
    <property type="project" value="UniProtKB-UniRule"/>
</dbReference>
<dbReference type="InterPro" id="IPR011764">
    <property type="entry name" value="Biotin_carboxylation_dom"/>
</dbReference>
<feature type="binding site" evidence="13">
    <location>
        <position position="238"/>
    </location>
    <ligand>
        <name>ATP</name>
        <dbReference type="ChEBI" id="CHEBI:30616"/>
    </ligand>
</feature>
<dbReference type="CDD" id="cd07937">
    <property type="entry name" value="DRE_TIM_PC_TC_5S"/>
    <property type="match status" value="1"/>
</dbReference>
<dbReference type="SMART" id="SM00878">
    <property type="entry name" value="Biotin_carb_C"/>
    <property type="match status" value="1"/>
</dbReference>
<keyword evidence="7 11" id="KW-0547">Nucleotide-binding</keyword>
<dbReference type="GO" id="GO:0005737">
    <property type="term" value="C:cytoplasm"/>
    <property type="evidence" value="ECO:0007669"/>
    <property type="project" value="TreeGrafter"/>
</dbReference>
<dbReference type="InterPro" id="IPR013785">
    <property type="entry name" value="Aldolase_TIM"/>
</dbReference>
<feature type="active site" evidence="12">
    <location>
        <position position="309"/>
    </location>
</feature>
<evidence type="ECO:0000256" key="12">
    <source>
        <dbReference type="PIRSR" id="PIRSR001594-1"/>
    </source>
</evidence>
<feature type="modified residue" description="N6-biotinyllysine" evidence="15">
    <location>
        <position position="1111"/>
    </location>
</feature>
<dbReference type="Gene3D" id="2.40.50.100">
    <property type="match status" value="1"/>
</dbReference>
<evidence type="ECO:0000256" key="3">
    <source>
        <dbReference type="ARBA" id="ARBA00013057"/>
    </source>
</evidence>
<evidence type="ECO:0000256" key="2">
    <source>
        <dbReference type="ARBA" id="ARBA00004742"/>
    </source>
</evidence>
<feature type="binding site" evidence="14">
    <location>
        <position position="750"/>
    </location>
    <ligand>
        <name>Mn(2+)</name>
        <dbReference type="ChEBI" id="CHEBI:29035"/>
    </ligand>
</feature>
<dbReference type="RefSeq" id="WP_136564400.1">
    <property type="nucleotide sequence ID" value="NZ_BAABLS010000005.1"/>
</dbReference>
<dbReference type="PROSITE" id="PS00867">
    <property type="entry name" value="CPSASE_2"/>
    <property type="match status" value="1"/>
</dbReference>
<dbReference type="FunFam" id="3.20.20.70:FF:000120">
    <property type="entry name" value="Pyruvate carboxylase"/>
    <property type="match status" value="1"/>
</dbReference>
<dbReference type="PANTHER" id="PTHR43778">
    <property type="entry name" value="PYRUVATE CARBOXYLASE"/>
    <property type="match status" value="1"/>
</dbReference>
<dbReference type="SUPFAM" id="SSF51569">
    <property type="entry name" value="Aldolase"/>
    <property type="match status" value="1"/>
</dbReference>
<dbReference type="InterPro" id="IPR011054">
    <property type="entry name" value="Rudment_hybrid_motif"/>
</dbReference>
<feature type="modified residue" description="N6-carboxylysine" evidence="15">
    <location>
        <position position="721"/>
    </location>
</feature>
<dbReference type="InterPro" id="IPR055268">
    <property type="entry name" value="PCB-like"/>
</dbReference>
<dbReference type="NCBIfam" id="NF006761">
    <property type="entry name" value="PRK09282.1"/>
    <property type="match status" value="1"/>
</dbReference>
<dbReference type="EC" id="6.4.1.1" evidence="3 11"/>
<dbReference type="InterPro" id="IPR016185">
    <property type="entry name" value="PreATP-grasp_dom_sf"/>
</dbReference>
<feature type="binding site" description="via carbamate group" evidence="14">
    <location>
        <position position="721"/>
    </location>
    <ligand>
        <name>Mn(2+)</name>
        <dbReference type="ChEBI" id="CHEBI:29035"/>
    </ligand>
</feature>
<feature type="domain" description="ATP-grasp" evidence="17">
    <location>
        <begin position="121"/>
        <end position="334"/>
    </location>
</feature>
<keyword evidence="21" id="KW-1185">Reference proteome</keyword>
<dbReference type="OrthoDB" id="3754062at2"/>
<dbReference type="InterPro" id="IPR011053">
    <property type="entry name" value="Single_hybrid_motif"/>
</dbReference>
<keyword evidence="8 11" id="KW-0067">ATP-binding</keyword>
<evidence type="ECO:0000313" key="21">
    <source>
        <dbReference type="Proteomes" id="UP000307087"/>
    </source>
</evidence>
<gene>
    <name evidence="20" type="ORF">E9934_18610</name>
</gene>
<dbReference type="Proteomes" id="UP000307087">
    <property type="component" value="Unassembled WGS sequence"/>
</dbReference>
<dbReference type="PIRSF" id="PIRSF001594">
    <property type="entry name" value="Pyruv_carbox"/>
    <property type="match status" value="1"/>
</dbReference>
<dbReference type="InterPro" id="IPR001882">
    <property type="entry name" value="Biotin_BS"/>
</dbReference>
<dbReference type="PROSITE" id="PS50968">
    <property type="entry name" value="BIOTINYL_LIPOYL"/>
    <property type="match status" value="1"/>
</dbReference>
<dbReference type="Gene3D" id="3.20.20.70">
    <property type="entry name" value="Aldolase class I"/>
    <property type="match status" value="1"/>
</dbReference>
<feature type="domain" description="Pyruvate carboxyltransferase" evidence="19">
    <location>
        <begin position="542"/>
        <end position="811"/>
    </location>
</feature>
<keyword evidence="6 14" id="KW-0479">Metal-binding</keyword>
<comment type="catalytic activity">
    <reaction evidence="11">
        <text>hydrogencarbonate + pyruvate + ATP = oxaloacetate + ADP + phosphate + H(+)</text>
        <dbReference type="Rhea" id="RHEA:20844"/>
        <dbReference type="ChEBI" id="CHEBI:15361"/>
        <dbReference type="ChEBI" id="CHEBI:15378"/>
        <dbReference type="ChEBI" id="CHEBI:16452"/>
        <dbReference type="ChEBI" id="CHEBI:17544"/>
        <dbReference type="ChEBI" id="CHEBI:30616"/>
        <dbReference type="ChEBI" id="CHEBI:43474"/>
        <dbReference type="ChEBI" id="CHEBI:456216"/>
        <dbReference type="EC" id="6.4.1.1"/>
    </reaction>
</comment>
<keyword evidence="10" id="KW-0511">Multifunctional enzyme</keyword>
<evidence type="ECO:0000256" key="15">
    <source>
        <dbReference type="PIRSR" id="PIRSR001594-4"/>
    </source>
</evidence>
<dbReference type="InterPro" id="IPR005481">
    <property type="entry name" value="BC-like_N"/>
</dbReference>
<dbReference type="NCBIfam" id="TIGR01235">
    <property type="entry name" value="pyruv_carbox"/>
    <property type="match status" value="1"/>
</dbReference>
<dbReference type="SUPFAM" id="SSF51230">
    <property type="entry name" value="Single hybrid motif"/>
    <property type="match status" value="1"/>
</dbReference>
<name>A0A4S8MZH6_9ACTN</name>
<dbReference type="UniPathway" id="UPA00138"/>
<feature type="domain" description="Biotin carboxylation" evidence="18">
    <location>
        <begin position="1"/>
        <end position="467"/>
    </location>
</feature>
<dbReference type="NCBIfam" id="NF009554">
    <property type="entry name" value="PRK12999.1"/>
    <property type="match status" value="1"/>
</dbReference>
<organism evidence="20 21">
    <name type="scientific">Nocardioides caeni</name>
    <dbReference type="NCBI Taxonomy" id="574700"/>
    <lineage>
        <taxon>Bacteria</taxon>
        <taxon>Bacillati</taxon>
        <taxon>Actinomycetota</taxon>
        <taxon>Actinomycetes</taxon>
        <taxon>Propionibacteriales</taxon>
        <taxon>Nocardioidaceae</taxon>
        <taxon>Nocardioides</taxon>
    </lineage>
</organism>
<feature type="binding site" evidence="13">
    <location>
        <position position="885"/>
    </location>
    <ligand>
        <name>substrate</name>
    </ligand>
</feature>
<dbReference type="InterPro" id="IPR005482">
    <property type="entry name" value="Biotin_COase_C"/>
</dbReference>
<evidence type="ECO:0000256" key="14">
    <source>
        <dbReference type="PIRSR" id="PIRSR001594-3"/>
    </source>
</evidence>
<dbReference type="InterPro" id="IPR005930">
    <property type="entry name" value="Pyruv_COase"/>
</dbReference>
<evidence type="ECO:0000256" key="13">
    <source>
        <dbReference type="PIRSR" id="PIRSR001594-2"/>
    </source>
</evidence>
<dbReference type="Pfam" id="PF00289">
    <property type="entry name" value="Biotin_carb_N"/>
    <property type="match status" value="1"/>
</dbReference>
<dbReference type="GO" id="GO:0004736">
    <property type="term" value="F:pyruvate carboxylase activity"/>
    <property type="evidence" value="ECO:0007669"/>
    <property type="project" value="UniProtKB-EC"/>
</dbReference>
<dbReference type="EMBL" id="STGW01000022">
    <property type="protein sequence ID" value="THV08887.1"/>
    <property type="molecule type" value="Genomic_DNA"/>
</dbReference>
<dbReference type="Pfam" id="PF02785">
    <property type="entry name" value="Biotin_carb_C"/>
    <property type="match status" value="1"/>
</dbReference>